<dbReference type="EC" id="3.2.1.17" evidence="3"/>
<comment type="caution">
    <text evidence="4">The sequence shown here is derived from an EMBL/GenBank/DDBJ whole genome shotgun (WGS) entry which is preliminary data.</text>
</comment>
<dbReference type="STRING" id="1316936.K678_11231"/>
<evidence type="ECO:0000313" key="5">
    <source>
        <dbReference type="Proteomes" id="UP000015350"/>
    </source>
</evidence>
<dbReference type="eggNOG" id="COG3772">
    <property type="taxonomic scope" value="Bacteria"/>
</dbReference>
<dbReference type="InterPro" id="IPR023346">
    <property type="entry name" value="Lysozyme-like_dom_sf"/>
</dbReference>
<dbReference type="RefSeq" id="WP_021132559.1">
    <property type="nucleotide sequence ID" value="NZ_AQPH01000042.1"/>
</dbReference>
<dbReference type="SUPFAM" id="SSF53955">
    <property type="entry name" value="Lysozyme-like"/>
    <property type="match status" value="1"/>
</dbReference>
<keyword evidence="1 3" id="KW-0929">Antimicrobial</keyword>
<dbReference type="PANTHER" id="PTHR37406:SF1">
    <property type="entry name" value="T4-TYPE LYSOZYME 1-RELATED"/>
    <property type="match status" value="1"/>
</dbReference>
<organism evidence="4 5">
    <name type="scientific">Magnetospirillum fulvum MGU-K5</name>
    <dbReference type="NCBI Taxonomy" id="1316936"/>
    <lineage>
        <taxon>Bacteria</taxon>
        <taxon>Pseudomonadati</taxon>
        <taxon>Pseudomonadota</taxon>
        <taxon>Alphaproteobacteria</taxon>
        <taxon>Rhodospirillales</taxon>
        <taxon>Rhodospirillaceae</taxon>
        <taxon>Magnetospirillum</taxon>
    </lineage>
</organism>
<proteinExistence type="inferred from homology"/>
<dbReference type="InterPro" id="IPR023347">
    <property type="entry name" value="Lysozyme_dom_sf"/>
</dbReference>
<accession>S9TGF6</accession>
<evidence type="ECO:0000256" key="3">
    <source>
        <dbReference type="RuleBase" id="RU003788"/>
    </source>
</evidence>
<gene>
    <name evidence="4" type="ORF">K678_11231</name>
</gene>
<comment type="catalytic activity">
    <reaction evidence="3">
        <text>Hydrolysis of (1-&gt;4)-beta-linkages between N-acetylmuramic acid and N-acetyl-D-glucosamine residues in a peptidoglycan and between N-acetyl-D-glucosamine residues in chitodextrins.</text>
        <dbReference type="EC" id="3.2.1.17"/>
    </reaction>
</comment>
<dbReference type="InterPro" id="IPR052619">
    <property type="entry name" value="Phage_lysozyme-like"/>
</dbReference>
<dbReference type="PANTHER" id="PTHR37406">
    <property type="entry name" value="T4-TYPE LYSOZYME 1-RELATED"/>
    <property type="match status" value="1"/>
</dbReference>
<keyword evidence="3" id="KW-0326">Glycosidase</keyword>
<dbReference type="GO" id="GO:0009253">
    <property type="term" value="P:peptidoglycan catabolic process"/>
    <property type="evidence" value="ECO:0007669"/>
    <property type="project" value="InterPro"/>
</dbReference>
<dbReference type="GO" id="GO:0016998">
    <property type="term" value="P:cell wall macromolecule catabolic process"/>
    <property type="evidence" value="ECO:0007669"/>
    <property type="project" value="InterPro"/>
</dbReference>
<dbReference type="GO" id="GO:0003796">
    <property type="term" value="F:lysozyme activity"/>
    <property type="evidence" value="ECO:0007669"/>
    <property type="project" value="UniProtKB-EC"/>
</dbReference>
<reference evidence="4 5" key="1">
    <citation type="submission" date="2013-04" db="EMBL/GenBank/DDBJ databases">
        <authorList>
            <person name="Kuznetsov B."/>
            <person name="Ivanovsky R."/>
        </authorList>
    </citation>
    <scope>NUCLEOTIDE SEQUENCE [LARGE SCALE GENOMIC DNA]</scope>
    <source>
        <strain evidence="4 5">MGU-K5</strain>
    </source>
</reference>
<evidence type="ECO:0000313" key="4">
    <source>
        <dbReference type="EMBL" id="EPY01366.1"/>
    </source>
</evidence>
<dbReference type="Proteomes" id="UP000015350">
    <property type="component" value="Unassembled WGS sequence"/>
</dbReference>
<dbReference type="Pfam" id="PF00959">
    <property type="entry name" value="Phage_lysozyme"/>
    <property type="match status" value="1"/>
</dbReference>
<dbReference type="Gene3D" id="1.10.530.40">
    <property type="match status" value="1"/>
</dbReference>
<dbReference type="InterPro" id="IPR002196">
    <property type="entry name" value="Glyco_hydro_24"/>
</dbReference>
<protein>
    <recommendedName>
        <fullName evidence="3">Lysozyme</fullName>
        <ecNumber evidence="3">3.2.1.17</ecNumber>
    </recommendedName>
</protein>
<keyword evidence="3" id="KW-0378">Hydrolase</keyword>
<sequence>MPKLRCELRRDEALRLVAYLCSAGKLTLGYGHTDGVQGGDTCTQEQAERWLDQDIAIAAAGLDRALPWDWRGLSDARQRALINMSFNLGLPRLLGFKRMLYALSIGDYPGAAAEALNSKWAGQVGDRAARLADMIRRG</sequence>
<name>S9TGF6_MAGFU</name>
<keyword evidence="2 3" id="KW-0081">Bacteriolytic enzyme</keyword>
<dbReference type="AlphaFoldDB" id="S9TGF6"/>
<dbReference type="GO" id="GO:0031640">
    <property type="term" value="P:killing of cells of another organism"/>
    <property type="evidence" value="ECO:0007669"/>
    <property type="project" value="UniProtKB-KW"/>
</dbReference>
<dbReference type="EMBL" id="AQPH01000042">
    <property type="protein sequence ID" value="EPY01366.1"/>
    <property type="molecule type" value="Genomic_DNA"/>
</dbReference>
<dbReference type="GO" id="GO:0042742">
    <property type="term" value="P:defense response to bacterium"/>
    <property type="evidence" value="ECO:0007669"/>
    <property type="project" value="UniProtKB-KW"/>
</dbReference>
<evidence type="ECO:0000256" key="1">
    <source>
        <dbReference type="ARBA" id="ARBA00022529"/>
    </source>
</evidence>
<comment type="similarity">
    <text evidence="3">Belongs to the glycosyl hydrolase 24 family.</text>
</comment>
<evidence type="ECO:0000256" key="2">
    <source>
        <dbReference type="ARBA" id="ARBA00022638"/>
    </source>
</evidence>